<evidence type="ECO:0000313" key="3">
    <source>
        <dbReference type="Proteomes" id="UP000780345"/>
    </source>
</evidence>
<keyword evidence="1" id="KW-1133">Transmembrane helix</keyword>
<name>A0A930GXC0_NEISI</name>
<dbReference type="EMBL" id="JABZQQ010000134">
    <property type="protein sequence ID" value="MBF1266084.1"/>
    <property type="molecule type" value="Genomic_DNA"/>
</dbReference>
<reference evidence="2" key="1">
    <citation type="submission" date="2020-04" db="EMBL/GenBank/DDBJ databases">
        <title>Deep metagenomics examines the oral microbiome during advanced dental caries in children, revealing novel taxa and co-occurrences with host molecules.</title>
        <authorList>
            <person name="Baker J.L."/>
            <person name="Morton J.T."/>
            <person name="Dinis M."/>
            <person name="Alvarez R."/>
            <person name="Tran N.C."/>
            <person name="Knight R."/>
            <person name="Edlund A."/>
        </authorList>
    </citation>
    <scope>NUCLEOTIDE SEQUENCE</scope>
    <source>
        <strain evidence="2">JCVI_32_bin.62</strain>
    </source>
</reference>
<feature type="transmembrane region" description="Helical" evidence="1">
    <location>
        <begin position="62"/>
        <end position="80"/>
    </location>
</feature>
<gene>
    <name evidence="2" type="ORF">HXM80_10700</name>
</gene>
<proteinExistence type="predicted"/>
<evidence type="ECO:0000256" key="1">
    <source>
        <dbReference type="SAM" id="Phobius"/>
    </source>
</evidence>
<evidence type="ECO:0000313" key="2">
    <source>
        <dbReference type="EMBL" id="MBF1266084.1"/>
    </source>
</evidence>
<sequence>MSFFKNKLGILLALLYLIVSIIIAVGDIEGSWGGFLLFASAFPFSILSLSVSNYLDSPLAHFVFIFLNAIWWFLLGWLITKIFRKKIQAE</sequence>
<dbReference type="Proteomes" id="UP000780345">
    <property type="component" value="Unassembled WGS sequence"/>
</dbReference>
<keyword evidence="1" id="KW-0812">Transmembrane</keyword>
<keyword evidence="1" id="KW-0472">Membrane</keyword>
<protein>
    <submittedName>
        <fullName evidence="2">Succinate dehydrogenase</fullName>
    </submittedName>
</protein>
<accession>A0A930GXC0</accession>
<organism evidence="2 3">
    <name type="scientific">Neisseria sicca</name>
    <dbReference type="NCBI Taxonomy" id="490"/>
    <lineage>
        <taxon>Bacteria</taxon>
        <taxon>Pseudomonadati</taxon>
        <taxon>Pseudomonadota</taxon>
        <taxon>Betaproteobacteria</taxon>
        <taxon>Neisseriales</taxon>
        <taxon>Neisseriaceae</taxon>
        <taxon>Neisseria</taxon>
    </lineage>
</organism>
<dbReference type="AlphaFoldDB" id="A0A930GXC0"/>
<comment type="caution">
    <text evidence="2">The sequence shown here is derived from an EMBL/GenBank/DDBJ whole genome shotgun (WGS) entry which is preliminary data.</text>
</comment>